<protein>
    <submittedName>
        <fullName evidence="4">GDSL esterase/lipase At5g45960</fullName>
    </submittedName>
</protein>
<dbReference type="InterPro" id="IPR036514">
    <property type="entry name" value="SGNH_hydro_sf"/>
</dbReference>
<evidence type="ECO:0000256" key="2">
    <source>
        <dbReference type="SAM" id="SignalP"/>
    </source>
</evidence>
<dbReference type="CDD" id="cd01837">
    <property type="entry name" value="SGNH_plant_lipase_like"/>
    <property type="match status" value="1"/>
</dbReference>
<dbReference type="GO" id="GO:0016788">
    <property type="term" value="F:hydrolase activity, acting on ester bonds"/>
    <property type="evidence" value="ECO:0007669"/>
    <property type="project" value="InterPro"/>
</dbReference>
<evidence type="ECO:0000256" key="1">
    <source>
        <dbReference type="ARBA" id="ARBA00008668"/>
    </source>
</evidence>
<dbReference type="AlphaFoldDB" id="A0A9R0JDT4"/>
<dbReference type="RefSeq" id="XP_021865098.2">
    <property type="nucleotide sequence ID" value="XM_022009406.2"/>
</dbReference>
<dbReference type="Gene3D" id="3.40.50.1110">
    <property type="entry name" value="SGNH hydrolase"/>
    <property type="match status" value="1"/>
</dbReference>
<gene>
    <name evidence="4" type="primary">LOC110803863</name>
</gene>
<dbReference type="GeneID" id="110803863"/>
<comment type="similarity">
    <text evidence="1">Belongs to the 'GDSL' lipolytic enzyme family.</text>
</comment>
<feature type="signal peptide" evidence="2">
    <location>
        <begin position="1"/>
        <end position="31"/>
    </location>
</feature>
<dbReference type="InterPro" id="IPR001087">
    <property type="entry name" value="GDSL"/>
</dbReference>
<feature type="chain" id="PRO_5045469191" evidence="2">
    <location>
        <begin position="32"/>
        <end position="372"/>
    </location>
</feature>
<proteinExistence type="inferred from homology"/>
<name>A0A9R0JDT4_SPIOL</name>
<dbReference type="InterPro" id="IPR035669">
    <property type="entry name" value="SGNH_plant_lipase-like"/>
</dbReference>
<evidence type="ECO:0000313" key="3">
    <source>
        <dbReference type="Proteomes" id="UP000813463"/>
    </source>
</evidence>
<dbReference type="Proteomes" id="UP000813463">
    <property type="component" value="Chromosome 6"/>
</dbReference>
<dbReference type="InterPro" id="IPR050592">
    <property type="entry name" value="GDSL_lipolytic_enzyme"/>
</dbReference>
<dbReference type="PANTHER" id="PTHR45642:SF3">
    <property type="entry name" value="OS09G0540400 PROTEIN"/>
    <property type="match status" value="1"/>
</dbReference>
<sequence length="372" mass="41578">MSLCKQYSSSSLHFLLPLLILATTSKTIVNAHNLSKQKASNDSLSAPAIYIFGDSTVDPGNNNFIKTLFRSNFPPYGIDLPEEAPPGRFTNGRLPTDFIASYIGVKQYVPAYLDPNLSLEDLTTGVSFGSAGTGYDPLTAERNKVVDMSTQLQYFDEYKKKLQRVVGKKRMEYIIKNAAYVISCGTNDIIYTYGPDFLPLQPDNVANYQQFMLQQCKWFLQAIIDRGARLIGVVGLPPVGCLPIIITAHSLIHQPRSCIESLSSIAIGYNQILQHELKNMQASQPYTTIAYGEIFAPLQDQIDNPEKYGFEVVDRGCCGTGLIEGAFACNSLSPICDDRSKYLFWDAVHPTERSYYFLFEALRPIVDFILHR</sequence>
<reference evidence="3" key="1">
    <citation type="journal article" date="2021" name="Nat. Commun.">
        <title>Genomic analyses provide insights into spinach domestication and the genetic basis of agronomic traits.</title>
        <authorList>
            <person name="Cai X."/>
            <person name="Sun X."/>
            <person name="Xu C."/>
            <person name="Sun H."/>
            <person name="Wang X."/>
            <person name="Ge C."/>
            <person name="Zhang Z."/>
            <person name="Wang Q."/>
            <person name="Fei Z."/>
            <person name="Jiao C."/>
            <person name="Wang Q."/>
        </authorList>
    </citation>
    <scope>NUCLEOTIDE SEQUENCE [LARGE SCALE GENOMIC DNA]</scope>
    <source>
        <strain evidence="3">cv. Varoflay</strain>
    </source>
</reference>
<accession>A0A9R0JDT4</accession>
<dbReference type="SUPFAM" id="SSF52266">
    <property type="entry name" value="SGNH hydrolase"/>
    <property type="match status" value="1"/>
</dbReference>
<keyword evidence="3" id="KW-1185">Reference proteome</keyword>
<evidence type="ECO:0000313" key="4">
    <source>
        <dbReference type="RefSeq" id="XP_021865098.2"/>
    </source>
</evidence>
<dbReference type="PANTHER" id="PTHR45642">
    <property type="entry name" value="GDSL ESTERASE/LIPASE EXL3"/>
    <property type="match status" value="1"/>
</dbReference>
<reference evidence="4" key="2">
    <citation type="submission" date="2025-08" db="UniProtKB">
        <authorList>
            <consortium name="RefSeq"/>
        </authorList>
    </citation>
    <scope>IDENTIFICATION</scope>
    <source>
        <tissue evidence="4">Leaf</tissue>
    </source>
</reference>
<dbReference type="Pfam" id="PF00657">
    <property type="entry name" value="Lipase_GDSL"/>
    <property type="match status" value="1"/>
</dbReference>
<dbReference type="KEGG" id="soe:110803863"/>
<keyword evidence="2" id="KW-0732">Signal</keyword>
<organism evidence="3 4">
    <name type="scientific">Spinacia oleracea</name>
    <name type="common">Spinach</name>
    <dbReference type="NCBI Taxonomy" id="3562"/>
    <lineage>
        <taxon>Eukaryota</taxon>
        <taxon>Viridiplantae</taxon>
        <taxon>Streptophyta</taxon>
        <taxon>Embryophyta</taxon>
        <taxon>Tracheophyta</taxon>
        <taxon>Spermatophyta</taxon>
        <taxon>Magnoliopsida</taxon>
        <taxon>eudicotyledons</taxon>
        <taxon>Gunneridae</taxon>
        <taxon>Pentapetalae</taxon>
        <taxon>Caryophyllales</taxon>
        <taxon>Chenopodiaceae</taxon>
        <taxon>Chenopodioideae</taxon>
        <taxon>Anserineae</taxon>
        <taxon>Spinacia</taxon>
    </lineage>
</organism>